<evidence type="ECO:0000313" key="2">
    <source>
        <dbReference type="EMBL" id="CAL1262063.1"/>
    </source>
</evidence>
<dbReference type="EMBL" id="CAXIEN010000004">
    <property type="protein sequence ID" value="CAL1262063.1"/>
    <property type="molecule type" value="Genomic_DNA"/>
</dbReference>
<organism evidence="2 3">
    <name type="scientific">Larinioides sclopetarius</name>
    <dbReference type="NCBI Taxonomy" id="280406"/>
    <lineage>
        <taxon>Eukaryota</taxon>
        <taxon>Metazoa</taxon>
        <taxon>Ecdysozoa</taxon>
        <taxon>Arthropoda</taxon>
        <taxon>Chelicerata</taxon>
        <taxon>Arachnida</taxon>
        <taxon>Araneae</taxon>
        <taxon>Araneomorphae</taxon>
        <taxon>Entelegynae</taxon>
        <taxon>Araneoidea</taxon>
        <taxon>Araneidae</taxon>
        <taxon>Larinioides</taxon>
    </lineage>
</organism>
<proteinExistence type="predicted"/>
<keyword evidence="3" id="KW-1185">Reference proteome</keyword>
<dbReference type="Proteomes" id="UP001497382">
    <property type="component" value="Unassembled WGS sequence"/>
</dbReference>
<reference evidence="2 3" key="1">
    <citation type="submission" date="2024-04" db="EMBL/GenBank/DDBJ databases">
        <authorList>
            <person name="Rising A."/>
            <person name="Reimegard J."/>
            <person name="Sonavane S."/>
            <person name="Akerstrom W."/>
            <person name="Nylinder S."/>
            <person name="Hedman E."/>
            <person name="Kallberg Y."/>
        </authorList>
    </citation>
    <scope>NUCLEOTIDE SEQUENCE [LARGE SCALE GENOMIC DNA]</scope>
</reference>
<evidence type="ECO:0000256" key="1">
    <source>
        <dbReference type="SAM" id="MobiDB-lite"/>
    </source>
</evidence>
<gene>
    <name evidence="2" type="ORF">LARSCL_LOCUS762</name>
</gene>
<accession>A0AAV1YT21</accession>
<name>A0AAV1YT21_9ARAC</name>
<protein>
    <submittedName>
        <fullName evidence="2">Uncharacterized protein</fullName>
    </submittedName>
</protein>
<comment type="caution">
    <text evidence="2">The sequence shown here is derived from an EMBL/GenBank/DDBJ whole genome shotgun (WGS) entry which is preliminary data.</text>
</comment>
<dbReference type="AlphaFoldDB" id="A0AAV1YT21"/>
<evidence type="ECO:0000313" key="3">
    <source>
        <dbReference type="Proteomes" id="UP001497382"/>
    </source>
</evidence>
<feature type="compositionally biased region" description="Basic and acidic residues" evidence="1">
    <location>
        <begin position="87"/>
        <end position="98"/>
    </location>
</feature>
<feature type="compositionally biased region" description="Basic residues" evidence="1">
    <location>
        <begin position="1"/>
        <end position="17"/>
    </location>
</feature>
<feature type="non-terminal residue" evidence="2">
    <location>
        <position position="154"/>
    </location>
</feature>
<feature type="region of interest" description="Disordered" evidence="1">
    <location>
        <begin position="57"/>
        <end position="100"/>
    </location>
</feature>
<feature type="compositionally biased region" description="Low complexity" evidence="1">
    <location>
        <begin position="61"/>
        <end position="74"/>
    </location>
</feature>
<sequence>MAVKKKLSGAQNKKRRLKLEAERDKLSGSLNKFLQLSSSLANPLLSREEQVVAEPMIIIEDQQPSTSGSSGTPVSPDPTPELGHPVSENEERSEHSDIADINDIDIADPSTWPNNLSHHLIQSIVTKGAVQIKENFPVDESGRKFSATQYLRKL</sequence>
<feature type="region of interest" description="Disordered" evidence="1">
    <location>
        <begin position="1"/>
        <end position="22"/>
    </location>
</feature>